<keyword evidence="1" id="KW-0496">Mitochondrion</keyword>
<reference evidence="1" key="1">
    <citation type="journal article" date="2015" name="Genome Biol. Evol.">
        <title>Organellar Genomes of White Spruce (Picea glauca): Assembly and Annotation.</title>
        <authorList>
            <person name="Jackman S.D."/>
            <person name="Warren R.L."/>
            <person name="Gibb E.A."/>
            <person name="Vandervalk B.P."/>
            <person name="Mohamadi H."/>
            <person name="Chu J."/>
            <person name="Raymond A."/>
            <person name="Pleasance S."/>
            <person name="Coope R."/>
            <person name="Wildung M.R."/>
            <person name="Ritland C.E."/>
            <person name="Bousquet J."/>
            <person name="Jones S.J."/>
            <person name="Bohlmann J."/>
            <person name="Birol I."/>
        </authorList>
    </citation>
    <scope>NUCLEOTIDE SEQUENCE [LARGE SCALE GENOMIC DNA]</scope>
    <source>
        <tissue evidence="1">Flushing bud</tissue>
    </source>
</reference>
<geneLocation type="mitochondrion" evidence="1"/>
<name>A0A101M4D2_PICGL</name>
<accession>A0A101M4D2</accession>
<dbReference type="AlphaFoldDB" id="A0A101M4D2"/>
<protein>
    <submittedName>
        <fullName evidence="1">Uncharacterized protein</fullName>
    </submittedName>
</protein>
<sequence>MRVCGAGSGSSDLWSSAYFLGFLSPRAILQRYFSLNQLDYLLYLWQGGNIIEGKVGRLKNFLIQLRR</sequence>
<gene>
    <name evidence="1" type="ORF">ABT39_MTgene558</name>
</gene>
<comment type="caution">
    <text evidence="1">The sequence shown here is derived from an EMBL/GenBank/DDBJ whole genome shotgun (WGS) entry which is preliminary data.</text>
</comment>
<evidence type="ECO:0000313" key="1">
    <source>
        <dbReference type="EMBL" id="KUM50714.1"/>
    </source>
</evidence>
<organism evidence="1">
    <name type="scientific">Picea glauca</name>
    <name type="common">White spruce</name>
    <name type="synonym">Pinus glauca</name>
    <dbReference type="NCBI Taxonomy" id="3330"/>
    <lineage>
        <taxon>Eukaryota</taxon>
        <taxon>Viridiplantae</taxon>
        <taxon>Streptophyta</taxon>
        <taxon>Embryophyta</taxon>
        <taxon>Tracheophyta</taxon>
        <taxon>Spermatophyta</taxon>
        <taxon>Pinopsida</taxon>
        <taxon>Pinidae</taxon>
        <taxon>Conifers I</taxon>
        <taxon>Pinales</taxon>
        <taxon>Pinaceae</taxon>
        <taxon>Picea</taxon>
    </lineage>
</organism>
<dbReference type="EMBL" id="LKAM01000001">
    <property type="protein sequence ID" value="KUM50714.1"/>
    <property type="molecule type" value="Genomic_DNA"/>
</dbReference>
<proteinExistence type="predicted"/>